<evidence type="ECO:0000313" key="9">
    <source>
        <dbReference type="EMBL" id="MBB6716891.1"/>
    </source>
</evidence>
<dbReference type="Proteomes" id="UP000198597">
    <property type="component" value="Unassembled WGS sequence"/>
</dbReference>
<comment type="similarity">
    <text evidence="7">Belongs to the binding-protein-dependent transport system permease family.</text>
</comment>
<keyword evidence="3" id="KW-1003">Cell membrane</keyword>
<dbReference type="InterPro" id="IPR035906">
    <property type="entry name" value="MetI-like_sf"/>
</dbReference>
<accession>A0A1H0W8J8</accession>
<organism evidence="10 11">
    <name type="scientific">Clostridium gasigenes</name>
    <dbReference type="NCBI Taxonomy" id="94869"/>
    <lineage>
        <taxon>Bacteria</taxon>
        <taxon>Bacillati</taxon>
        <taxon>Bacillota</taxon>
        <taxon>Clostridia</taxon>
        <taxon>Eubacteriales</taxon>
        <taxon>Clostridiaceae</taxon>
        <taxon>Clostridium</taxon>
    </lineage>
</organism>
<keyword evidence="6 7" id="KW-0472">Membrane</keyword>
<evidence type="ECO:0000256" key="1">
    <source>
        <dbReference type="ARBA" id="ARBA00004651"/>
    </source>
</evidence>
<evidence type="ECO:0000256" key="5">
    <source>
        <dbReference type="ARBA" id="ARBA00022989"/>
    </source>
</evidence>
<dbReference type="STRING" id="94869.SAMN04488529_1393"/>
<dbReference type="SUPFAM" id="SSF161098">
    <property type="entry name" value="MetI-like"/>
    <property type="match status" value="1"/>
</dbReference>
<dbReference type="CDD" id="cd06261">
    <property type="entry name" value="TM_PBP2"/>
    <property type="match status" value="1"/>
</dbReference>
<protein>
    <submittedName>
        <fullName evidence="9">ABC transporter permease subunit</fullName>
    </submittedName>
    <submittedName>
        <fullName evidence="10">NitT/TauT family transport system permease protein</fullName>
    </submittedName>
</protein>
<feature type="transmembrane region" description="Helical" evidence="7">
    <location>
        <begin position="93"/>
        <end position="118"/>
    </location>
</feature>
<dbReference type="PANTHER" id="PTHR30151">
    <property type="entry name" value="ALKANE SULFONATE ABC TRANSPORTER-RELATED, MEMBRANE SUBUNIT"/>
    <property type="match status" value="1"/>
</dbReference>
<dbReference type="Gene3D" id="1.10.3720.10">
    <property type="entry name" value="MetI-like"/>
    <property type="match status" value="1"/>
</dbReference>
<feature type="transmembrane region" description="Helical" evidence="7">
    <location>
        <begin position="124"/>
        <end position="148"/>
    </location>
</feature>
<dbReference type="InterPro" id="IPR000515">
    <property type="entry name" value="MetI-like"/>
</dbReference>
<dbReference type="PANTHER" id="PTHR30151:SF0">
    <property type="entry name" value="ABC TRANSPORTER PERMEASE PROTEIN MJ0413-RELATED"/>
    <property type="match status" value="1"/>
</dbReference>
<dbReference type="RefSeq" id="WP_089973798.1">
    <property type="nucleotide sequence ID" value="NZ_FNJM01000039.1"/>
</dbReference>
<keyword evidence="4 7" id="KW-0812">Transmembrane</keyword>
<evidence type="ECO:0000256" key="3">
    <source>
        <dbReference type="ARBA" id="ARBA00022475"/>
    </source>
</evidence>
<evidence type="ECO:0000256" key="6">
    <source>
        <dbReference type="ARBA" id="ARBA00023136"/>
    </source>
</evidence>
<feature type="transmembrane region" description="Helical" evidence="7">
    <location>
        <begin position="12"/>
        <end position="30"/>
    </location>
</feature>
<evidence type="ECO:0000313" key="11">
    <source>
        <dbReference type="Proteomes" id="UP000198597"/>
    </source>
</evidence>
<dbReference type="EMBL" id="JACKWY010000032">
    <property type="protein sequence ID" value="MBB6716891.1"/>
    <property type="molecule type" value="Genomic_DNA"/>
</dbReference>
<dbReference type="Proteomes" id="UP000585258">
    <property type="component" value="Unassembled WGS sequence"/>
</dbReference>
<feature type="domain" description="ABC transmembrane type-1" evidence="8">
    <location>
        <begin position="59"/>
        <end position="239"/>
    </location>
</feature>
<dbReference type="GO" id="GO:0005886">
    <property type="term" value="C:plasma membrane"/>
    <property type="evidence" value="ECO:0007669"/>
    <property type="project" value="UniProtKB-SubCell"/>
</dbReference>
<evidence type="ECO:0000259" key="8">
    <source>
        <dbReference type="PROSITE" id="PS50928"/>
    </source>
</evidence>
<reference evidence="10 11" key="1">
    <citation type="submission" date="2016-10" db="EMBL/GenBank/DDBJ databases">
        <authorList>
            <person name="de Groot N.N."/>
        </authorList>
    </citation>
    <scope>NUCLEOTIDE SEQUENCE [LARGE SCALE GENOMIC DNA]</scope>
    <source>
        <strain evidence="10 11">DSM 12272</strain>
    </source>
</reference>
<name>A0A1H0W8J8_9CLOT</name>
<comment type="subcellular location">
    <subcellularLocation>
        <location evidence="1 7">Cell membrane</location>
        <topology evidence="1 7">Multi-pass membrane protein</topology>
    </subcellularLocation>
</comment>
<dbReference type="Pfam" id="PF00528">
    <property type="entry name" value="BPD_transp_1"/>
    <property type="match status" value="1"/>
</dbReference>
<proteinExistence type="inferred from homology"/>
<dbReference type="AlphaFoldDB" id="A0A1H0W8J8"/>
<evidence type="ECO:0000256" key="7">
    <source>
        <dbReference type="RuleBase" id="RU363032"/>
    </source>
</evidence>
<gene>
    <name evidence="9" type="ORF">H7E68_19660</name>
    <name evidence="10" type="ORF">SAMN04488529_1393</name>
</gene>
<evidence type="ECO:0000256" key="2">
    <source>
        <dbReference type="ARBA" id="ARBA00022448"/>
    </source>
</evidence>
<feature type="transmembrane region" description="Helical" evidence="7">
    <location>
        <begin position="58"/>
        <end position="86"/>
    </location>
</feature>
<evidence type="ECO:0000256" key="4">
    <source>
        <dbReference type="ARBA" id="ARBA00022692"/>
    </source>
</evidence>
<dbReference type="PROSITE" id="PS50928">
    <property type="entry name" value="ABC_TM1"/>
    <property type="match status" value="1"/>
</dbReference>
<dbReference type="OrthoDB" id="308958at2"/>
<reference evidence="9 12" key="2">
    <citation type="submission" date="2020-08" db="EMBL/GenBank/DDBJ databases">
        <title>Clostridia isolated from Swiss meat.</title>
        <authorList>
            <person name="Wambui J."/>
            <person name="Stevens M.J.A."/>
            <person name="Stephan R."/>
        </authorList>
    </citation>
    <scope>NUCLEOTIDE SEQUENCE [LARGE SCALE GENOMIC DNA]</scope>
    <source>
        <strain evidence="9 12">CM001</strain>
    </source>
</reference>
<dbReference type="GO" id="GO:0055085">
    <property type="term" value="P:transmembrane transport"/>
    <property type="evidence" value="ECO:0007669"/>
    <property type="project" value="InterPro"/>
</dbReference>
<dbReference type="EMBL" id="FNJM01000039">
    <property type="protein sequence ID" value="SDP86705.1"/>
    <property type="molecule type" value="Genomic_DNA"/>
</dbReference>
<keyword evidence="11" id="KW-1185">Reference proteome</keyword>
<keyword evidence="2 7" id="KW-0813">Transport</keyword>
<evidence type="ECO:0000313" key="12">
    <source>
        <dbReference type="Proteomes" id="UP000585258"/>
    </source>
</evidence>
<evidence type="ECO:0000313" key="10">
    <source>
        <dbReference type="EMBL" id="SDP86705.1"/>
    </source>
</evidence>
<sequence length="257" mass="29067">MRKSSLKNNKYIIIATIIIIILWEIVSVVVNNQIIMPGIKNILFECEKILVNGDCVSLIYYSLIRCFISFLISIILAVLLGVLSYINKWIYNFIYPILAVIKSVPTMAFIVLVLVWVSKETAPILIGIIISLPIFYDVTINTLINTDVKLIEMCRVYKVKEIDILKKIYLPSITISISNILSSTISLIFKVVIAGEVYAQPKYGIGAAIQLEKMQLNTSAVITWIIIIAIVSIIVDKILSVLLKKFNKWKGEDHYIN</sequence>
<feature type="transmembrane region" description="Helical" evidence="7">
    <location>
        <begin position="168"/>
        <end position="193"/>
    </location>
</feature>
<keyword evidence="5 7" id="KW-1133">Transmembrane helix</keyword>
<feature type="transmembrane region" description="Helical" evidence="7">
    <location>
        <begin position="221"/>
        <end position="243"/>
    </location>
</feature>